<feature type="compositionally biased region" description="Basic and acidic residues" evidence="1">
    <location>
        <begin position="125"/>
        <end position="150"/>
    </location>
</feature>
<feature type="region of interest" description="Disordered" evidence="1">
    <location>
        <begin position="101"/>
        <end position="150"/>
    </location>
</feature>
<gene>
    <name evidence="2" type="ORF">OAUR00152_LOCUS2355</name>
</gene>
<proteinExistence type="predicted"/>
<accession>A0A7S4HP84</accession>
<dbReference type="AlphaFoldDB" id="A0A7S4HP84"/>
<feature type="compositionally biased region" description="Polar residues" evidence="1">
    <location>
        <begin position="1"/>
        <end position="11"/>
    </location>
</feature>
<evidence type="ECO:0000256" key="1">
    <source>
        <dbReference type="SAM" id="MobiDB-lite"/>
    </source>
</evidence>
<feature type="compositionally biased region" description="Low complexity" evidence="1">
    <location>
        <begin position="39"/>
        <end position="57"/>
    </location>
</feature>
<protein>
    <submittedName>
        <fullName evidence="2">Uncharacterized protein</fullName>
    </submittedName>
</protein>
<organism evidence="2">
    <name type="scientific">Odontella aurita</name>
    <dbReference type="NCBI Taxonomy" id="265563"/>
    <lineage>
        <taxon>Eukaryota</taxon>
        <taxon>Sar</taxon>
        <taxon>Stramenopiles</taxon>
        <taxon>Ochrophyta</taxon>
        <taxon>Bacillariophyta</taxon>
        <taxon>Mediophyceae</taxon>
        <taxon>Biddulphiophycidae</taxon>
        <taxon>Eupodiscales</taxon>
        <taxon>Odontellaceae</taxon>
        <taxon>Odontella</taxon>
    </lineage>
</organism>
<evidence type="ECO:0000313" key="2">
    <source>
        <dbReference type="EMBL" id="CAE2205186.1"/>
    </source>
</evidence>
<name>A0A7S4HP84_9STRA</name>
<dbReference type="EMBL" id="HBKQ01003423">
    <property type="protein sequence ID" value="CAE2205186.1"/>
    <property type="molecule type" value="Transcribed_RNA"/>
</dbReference>
<feature type="region of interest" description="Disordered" evidence="1">
    <location>
        <begin position="30"/>
        <end position="71"/>
    </location>
</feature>
<feature type="region of interest" description="Disordered" evidence="1">
    <location>
        <begin position="1"/>
        <end position="20"/>
    </location>
</feature>
<sequence>MDMSLPSSYSAISDAKASGVAELAQEENLITGTKKKVTPKPSSKTGGGMSMPTGGTPLTEEEKAALAAERQAAREAAAVEKAALAAEKAAEREAAAAEKAAEQKALAEQNAAEREVNQRAATAKAAERAEAKAAADADKAAKKAAKEAESKFKGAEIIDMGLPSYSDSAAVTGGKSSIFAL</sequence>
<reference evidence="2" key="1">
    <citation type="submission" date="2021-01" db="EMBL/GenBank/DDBJ databases">
        <authorList>
            <person name="Corre E."/>
            <person name="Pelletier E."/>
            <person name="Niang G."/>
            <person name="Scheremetjew M."/>
            <person name="Finn R."/>
            <person name="Kale V."/>
            <person name="Holt S."/>
            <person name="Cochrane G."/>
            <person name="Meng A."/>
            <person name="Brown T."/>
            <person name="Cohen L."/>
        </authorList>
    </citation>
    <scope>NUCLEOTIDE SEQUENCE</scope>
    <source>
        <strain evidence="2">Isolate 1302-5</strain>
    </source>
</reference>